<keyword evidence="4 6" id="KW-0472">Membrane</keyword>
<evidence type="ECO:0000256" key="5">
    <source>
        <dbReference type="ARBA" id="ARBA00038359"/>
    </source>
</evidence>
<feature type="transmembrane region" description="Helical" evidence="6">
    <location>
        <begin position="126"/>
        <end position="151"/>
    </location>
</feature>
<keyword evidence="9" id="KW-1185">Reference proteome</keyword>
<feature type="transmembrane region" description="Helical" evidence="6">
    <location>
        <begin position="51"/>
        <end position="73"/>
    </location>
</feature>
<dbReference type="InterPro" id="IPR052337">
    <property type="entry name" value="SAT4-like"/>
</dbReference>
<reference evidence="8 9" key="1">
    <citation type="submission" date="2016-07" db="EMBL/GenBank/DDBJ databases">
        <title>Pervasive Adenine N6-methylation of Active Genes in Fungi.</title>
        <authorList>
            <consortium name="DOE Joint Genome Institute"/>
            <person name="Mondo S.J."/>
            <person name="Dannebaum R.O."/>
            <person name="Kuo R.C."/>
            <person name="Labutti K."/>
            <person name="Haridas S."/>
            <person name="Kuo A."/>
            <person name="Salamov A."/>
            <person name="Ahrendt S.R."/>
            <person name="Lipzen A."/>
            <person name="Sullivan W."/>
            <person name="Andreopoulos W.B."/>
            <person name="Clum A."/>
            <person name="Lindquist E."/>
            <person name="Daum C."/>
            <person name="Ramamoorthy G.K."/>
            <person name="Gryganskyi A."/>
            <person name="Culley D."/>
            <person name="Magnuson J.K."/>
            <person name="James T.Y."/>
            <person name="O'Malley M.A."/>
            <person name="Stajich J.E."/>
            <person name="Spatafora J.W."/>
            <person name="Visel A."/>
            <person name="Grigoriev I.V."/>
        </authorList>
    </citation>
    <scope>NUCLEOTIDE SEQUENCE [LARGE SCALE GENOMIC DNA]</scope>
    <source>
        <strain evidence="8 9">CBS 129021</strain>
    </source>
</reference>
<sequence length="323" mass="36642">MMPQALICQDSRRSSKVNLFGVAALQAVGVICVIERLKARWKVLGGLHTDDWLMVATLVIYIPASVVVMAMWVEAFGFDVWTLEEPVIVRARMYLFLAEIFYIIQLATTKASMICLQYKIFKPIRAFRITASLVLSASTLMVITITILVIIQTKPVNYWWNGWLDSKQNFPGEHEVVDIFAVATAVVAANILFDVIIILMPIPLVLKLNMRKRDRAAVSVLFGFGVLITACSCVRIWTNFAVPSYNFTWDYVPGLAWGTAECGMSYIVTSLPTLHYMWMYTWKSKLQALTARWKGAKSVNSATNQEMPVMENTGWKDRPREHR</sequence>
<dbReference type="GO" id="GO:0016020">
    <property type="term" value="C:membrane"/>
    <property type="evidence" value="ECO:0007669"/>
    <property type="project" value="UniProtKB-SubCell"/>
</dbReference>
<feature type="transmembrane region" description="Helical" evidence="6">
    <location>
        <begin position="93"/>
        <end position="114"/>
    </location>
</feature>
<proteinExistence type="inferred from homology"/>
<gene>
    <name evidence="8" type="ORF">BCR38DRAFT_488013</name>
</gene>
<dbReference type="AlphaFoldDB" id="A0A1Y2DPB5"/>
<dbReference type="InterPro" id="IPR049326">
    <property type="entry name" value="Rhodopsin_dom_fungi"/>
</dbReference>
<feature type="transmembrane region" description="Helical" evidence="6">
    <location>
        <begin position="179"/>
        <end position="206"/>
    </location>
</feature>
<evidence type="ECO:0000313" key="9">
    <source>
        <dbReference type="Proteomes" id="UP000193689"/>
    </source>
</evidence>
<dbReference type="GeneID" id="63780434"/>
<dbReference type="EMBL" id="MCFJ01000011">
    <property type="protein sequence ID" value="ORY60956.1"/>
    <property type="molecule type" value="Genomic_DNA"/>
</dbReference>
<organism evidence="8 9">
    <name type="scientific">Pseudomassariella vexata</name>
    <dbReference type="NCBI Taxonomy" id="1141098"/>
    <lineage>
        <taxon>Eukaryota</taxon>
        <taxon>Fungi</taxon>
        <taxon>Dikarya</taxon>
        <taxon>Ascomycota</taxon>
        <taxon>Pezizomycotina</taxon>
        <taxon>Sordariomycetes</taxon>
        <taxon>Xylariomycetidae</taxon>
        <taxon>Amphisphaeriales</taxon>
        <taxon>Pseudomassariaceae</taxon>
        <taxon>Pseudomassariella</taxon>
    </lineage>
</organism>
<dbReference type="PANTHER" id="PTHR33048">
    <property type="entry name" value="PTH11-LIKE INTEGRAL MEMBRANE PROTEIN (AFU_ORTHOLOGUE AFUA_5G11245)"/>
    <property type="match status" value="1"/>
</dbReference>
<dbReference type="Proteomes" id="UP000193689">
    <property type="component" value="Unassembled WGS sequence"/>
</dbReference>
<evidence type="ECO:0000259" key="7">
    <source>
        <dbReference type="Pfam" id="PF20684"/>
    </source>
</evidence>
<dbReference type="RefSeq" id="XP_040713183.1">
    <property type="nucleotide sequence ID" value="XM_040864222.1"/>
</dbReference>
<protein>
    <recommendedName>
        <fullName evidence="7">Rhodopsin domain-containing protein</fullName>
    </recommendedName>
</protein>
<comment type="caution">
    <text evidence="8">The sequence shown here is derived from an EMBL/GenBank/DDBJ whole genome shotgun (WGS) entry which is preliminary data.</text>
</comment>
<evidence type="ECO:0000256" key="1">
    <source>
        <dbReference type="ARBA" id="ARBA00004141"/>
    </source>
</evidence>
<dbReference type="Pfam" id="PF20684">
    <property type="entry name" value="Fung_rhodopsin"/>
    <property type="match status" value="1"/>
</dbReference>
<feature type="transmembrane region" description="Helical" evidence="6">
    <location>
        <begin position="20"/>
        <end position="39"/>
    </location>
</feature>
<evidence type="ECO:0000256" key="4">
    <source>
        <dbReference type="ARBA" id="ARBA00023136"/>
    </source>
</evidence>
<keyword evidence="2 6" id="KW-0812">Transmembrane</keyword>
<evidence type="ECO:0000256" key="6">
    <source>
        <dbReference type="SAM" id="Phobius"/>
    </source>
</evidence>
<comment type="similarity">
    <text evidence="5">Belongs to the SAT4 family.</text>
</comment>
<feature type="transmembrane region" description="Helical" evidence="6">
    <location>
        <begin position="257"/>
        <end position="278"/>
    </location>
</feature>
<dbReference type="PANTHER" id="PTHR33048:SF47">
    <property type="entry name" value="INTEGRAL MEMBRANE PROTEIN-RELATED"/>
    <property type="match status" value="1"/>
</dbReference>
<keyword evidence="3 6" id="KW-1133">Transmembrane helix</keyword>
<comment type="subcellular location">
    <subcellularLocation>
        <location evidence="1">Membrane</location>
        <topology evidence="1">Multi-pass membrane protein</topology>
    </subcellularLocation>
</comment>
<evidence type="ECO:0000256" key="2">
    <source>
        <dbReference type="ARBA" id="ARBA00022692"/>
    </source>
</evidence>
<feature type="domain" description="Rhodopsin" evidence="7">
    <location>
        <begin position="36"/>
        <end position="276"/>
    </location>
</feature>
<dbReference type="InParanoid" id="A0A1Y2DPB5"/>
<evidence type="ECO:0000313" key="8">
    <source>
        <dbReference type="EMBL" id="ORY60956.1"/>
    </source>
</evidence>
<evidence type="ECO:0000256" key="3">
    <source>
        <dbReference type="ARBA" id="ARBA00022989"/>
    </source>
</evidence>
<feature type="transmembrane region" description="Helical" evidence="6">
    <location>
        <begin position="218"/>
        <end position="237"/>
    </location>
</feature>
<accession>A0A1Y2DPB5</accession>
<name>A0A1Y2DPB5_9PEZI</name>